<reference evidence="11" key="1">
    <citation type="submission" date="2020-05" db="EMBL/GenBank/DDBJ databases">
        <title>Phylogenomic resolution of chytrid fungi.</title>
        <authorList>
            <person name="Stajich J.E."/>
            <person name="Amses K."/>
            <person name="Simmons R."/>
            <person name="Seto K."/>
            <person name="Myers J."/>
            <person name="Bonds A."/>
            <person name="Quandt C.A."/>
            <person name="Barry K."/>
            <person name="Liu P."/>
            <person name="Grigoriev I."/>
            <person name="Longcore J.E."/>
            <person name="James T.Y."/>
        </authorList>
    </citation>
    <scope>NUCLEOTIDE SEQUENCE</scope>
    <source>
        <strain evidence="11">JEL0318</strain>
    </source>
</reference>
<evidence type="ECO:0000256" key="10">
    <source>
        <dbReference type="RuleBase" id="RU000488"/>
    </source>
</evidence>
<dbReference type="InterPro" id="IPR018108">
    <property type="entry name" value="MCP_transmembrane"/>
</dbReference>
<evidence type="ECO:0000256" key="1">
    <source>
        <dbReference type="ARBA" id="ARBA00004225"/>
    </source>
</evidence>
<keyword evidence="4 9" id="KW-0812">Transmembrane</keyword>
<keyword evidence="5" id="KW-0677">Repeat</keyword>
<gene>
    <name evidence="11" type="ORF">HK097_003765</name>
</gene>
<dbReference type="Pfam" id="PF00153">
    <property type="entry name" value="Mito_carr"/>
    <property type="match status" value="2"/>
</dbReference>
<protein>
    <recommendedName>
        <fullName evidence="13">Mitochondrial carrier</fullName>
    </recommendedName>
</protein>
<keyword evidence="7" id="KW-0496">Mitochondrion</keyword>
<comment type="caution">
    <text evidence="11">The sequence shown here is derived from an EMBL/GenBank/DDBJ whole genome shotgun (WGS) entry which is preliminary data.</text>
</comment>
<organism evidence="11 12">
    <name type="scientific">Rhizophlyctis rosea</name>
    <dbReference type="NCBI Taxonomy" id="64517"/>
    <lineage>
        <taxon>Eukaryota</taxon>
        <taxon>Fungi</taxon>
        <taxon>Fungi incertae sedis</taxon>
        <taxon>Chytridiomycota</taxon>
        <taxon>Chytridiomycota incertae sedis</taxon>
        <taxon>Chytridiomycetes</taxon>
        <taxon>Rhizophlyctidales</taxon>
        <taxon>Rhizophlyctidaceae</taxon>
        <taxon>Rhizophlyctis</taxon>
    </lineage>
</organism>
<evidence type="ECO:0000313" key="12">
    <source>
        <dbReference type="Proteomes" id="UP001212841"/>
    </source>
</evidence>
<dbReference type="AlphaFoldDB" id="A0AAD5S9H2"/>
<name>A0AAD5S9H2_9FUNG</name>
<evidence type="ECO:0008006" key="13">
    <source>
        <dbReference type="Google" id="ProtNLM"/>
    </source>
</evidence>
<dbReference type="GO" id="GO:0000064">
    <property type="term" value="F:L-ornithine transmembrane transporter activity"/>
    <property type="evidence" value="ECO:0007669"/>
    <property type="project" value="TreeGrafter"/>
</dbReference>
<keyword evidence="8 9" id="KW-0472">Membrane</keyword>
<dbReference type="PROSITE" id="PS50920">
    <property type="entry name" value="SOLCAR"/>
    <property type="match status" value="2"/>
</dbReference>
<dbReference type="GO" id="GO:1990575">
    <property type="term" value="P:mitochondrial L-ornithine transmembrane transport"/>
    <property type="evidence" value="ECO:0007669"/>
    <property type="project" value="TreeGrafter"/>
</dbReference>
<dbReference type="Gene3D" id="1.50.40.10">
    <property type="entry name" value="Mitochondrial carrier domain"/>
    <property type="match status" value="2"/>
</dbReference>
<evidence type="ECO:0000256" key="5">
    <source>
        <dbReference type="ARBA" id="ARBA00022737"/>
    </source>
</evidence>
<keyword evidence="12" id="KW-1185">Reference proteome</keyword>
<evidence type="ECO:0000313" key="11">
    <source>
        <dbReference type="EMBL" id="KAJ3036711.1"/>
    </source>
</evidence>
<evidence type="ECO:0000256" key="6">
    <source>
        <dbReference type="ARBA" id="ARBA00022989"/>
    </source>
</evidence>
<accession>A0AAD5S9H2</accession>
<proteinExistence type="inferred from homology"/>
<sequence>MDHSALPHNTFAATTLSGNAINAVSIAAVRPPIGALTQVLPNLSVPKLKRHSPLADLVFGSAAGFTSKLVEHPFDTIKVRLQTQPVTAPGIPPLFSGPMDCLSKTVKAEGATALYRGIAPPVIGSMAEHAVLFSAYVGFKPYVHALAGKTTRDEYSISELAACGALAGAFASLVLTPLELIKCKQQVQAEATGSLAVLFNTLRKDGLRGMFRGHAGTFLRETAGGAAWFGLYEAACNHFVSTSPTPRTRSDLTASELMAAGSLAGIGYNTALFPADVIKSIQQTEEEIRARTGVRARGVRVGFWEVAGNLY</sequence>
<keyword evidence="3 10" id="KW-0813">Transport</keyword>
<dbReference type="Proteomes" id="UP001212841">
    <property type="component" value="Unassembled WGS sequence"/>
</dbReference>
<comment type="subcellular location">
    <subcellularLocation>
        <location evidence="1">Mitochondrion membrane</location>
        <topology evidence="1">Multi-pass membrane protein</topology>
    </subcellularLocation>
</comment>
<feature type="repeat" description="Solcar" evidence="9">
    <location>
        <begin position="155"/>
        <end position="238"/>
    </location>
</feature>
<comment type="similarity">
    <text evidence="2 10">Belongs to the mitochondrial carrier (TC 2.A.29) family.</text>
</comment>
<dbReference type="SUPFAM" id="SSF103506">
    <property type="entry name" value="Mitochondrial carrier"/>
    <property type="match status" value="1"/>
</dbReference>
<dbReference type="GO" id="GO:0031966">
    <property type="term" value="C:mitochondrial membrane"/>
    <property type="evidence" value="ECO:0007669"/>
    <property type="project" value="UniProtKB-SubCell"/>
</dbReference>
<evidence type="ECO:0000256" key="7">
    <source>
        <dbReference type="ARBA" id="ARBA00023128"/>
    </source>
</evidence>
<evidence type="ECO:0000256" key="8">
    <source>
        <dbReference type="ARBA" id="ARBA00023136"/>
    </source>
</evidence>
<dbReference type="PANTHER" id="PTHR45624">
    <property type="entry name" value="MITOCHONDRIAL BASIC AMINO ACIDS TRANSPORTER-RELATED"/>
    <property type="match status" value="1"/>
</dbReference>
<dbReference type="PANTHER" id="PTHR45624:SF31">
    <property type="entry name" value="MITOCHONDRIAL ORNITHINE TRANSPORTER 1"/>
    <property type="match status" value="1"/>
</dbReference>
<feature type="non-terminal residue" evidence="11">
    <location>
        <position position="1"/>
    </location>
</feature>
<evidence type="ECO:0000256" key="9">
    <source>
        <dbReference type="PROSITE-ProRule" id="PRU00282"/>
    </source>
</evidence>
<evidence type="ECO:0000256" key="2">
    <source>
        <dbReference type="ARBA" id="ARBA00006375"/>
    </source>
</evidence>
<keyword evidence="6" id="KW-1133">Transmembrane helix</keyword>
<evidence type="ECO:0000256" key="4">
    <source>
        <dbReference type="ARBA" id="ARBA00022692"/>
    </source>
</evidence>
<feature type="repeat" description="Solcar" evidence="9">
    <location>
        <begin position="51"/>
        <end position="142"/>
    </location>
</feature>
<dbReference type="InterPro" id="IPR023395">
    <property type="entry name" value="MCP_dom_sf"/>
</dbReference>
<dbReference type="InterPro" id="IPR050567">
    <property type="entry name" value="Mitochondrial_Carrier"/>
</dbReference>
<evidence type="ECO:0000256" key="3">
    <source>
        <dbReference type="ARBA" id="ARBA00022448"/>
    </source>
</evidence>
<dbReference type="EMBL" id="JADGJD010001910">
    <property type="protein sequence ID" value="KAJ3036711.1"/>
    <property type="molecule type" value="Genomic_DNA"/>
</dbReference>